<dbReference type="EMBL" id="JANPWB010000008">
    <property type="protein sequence ID" value="KAJ1166860.1"/>
    <property type="molecule type" value="Genomic_DNA"/>
</dbReference>
<dbReference type="GO" id="GO:0006260">
    <property type="term" value="P:DNA replication"/>
    <property type="evidence" value="ECO:0007669"/>
    <property type="project" value="TreeGrafter"/>
</dbReference>
<dbReference type="Proteomes" id="UP001066276">
    <property type="component" value="Chromosome 4_2"/>
</dbReference>
<dbReference type="Gene3D" id="2.40.10.120">
    <property type="match status" value="1"/>
</dbReference>
<feature type="compositionally biased region" description="Basic residues" evidence="1">
    <location>
        <begin position="613"/>
        <end position="622"/>
    </location>
</feature>
<evidence type="ECO:0000313" key="3">
    <source>
        <dbReference type="Proteomes" id="UP001066276"/>
    </source>
</evidence>
<comment type="caution">
    <text evidence="2">The sequence shown here is derived from an EMBL/GenBank/DDBJ whole genome shotgun (WGS) entry which is preliminary data.</text>
</comment>
<dbReference type="GO" id="GO:0005634">
    <property type="term" value="C:nucleus"/>
    <property type="evidence" value="ECO:0007669"/>
    <property type="project" value="TreeGrafter"/>
</dbReference>
<dbReference type="SUPFAM" id="SSF50494">
    <property type="entry name" value="Trypsin-like serine proteases"/>
    <property type="match status" value="1"/>
</dbReference>
<reference evidence="2" key="1">
    <citation type="journal article" date="2022" name="bioRxiv">
        <title>Sequencing and chromosome-scale assembly of the giantPleurodeles waltlgenome.</title>
        <authorList>
            <person name="Brown T."/>
            <person name="Elewa A."/>
            <person name="Iarovenko S."/>
            <person name="Subramanian E."/>
            <person name="Araus A.J."/>
            <person name="Petzold A."/>
            <person name="Susuki M."/>
            <person name="Suzuki K.-i.T."/>
            <person name="Hayashi T."/>
            <person name="Toyoda A."/>
            <person name="Oliveira C."/>
            <person name="Osipova E."/>
            <person name="Leigh N.D."/>
            <person name="Simon A."/>
            <person name="Yun M.H."/>
        </authorList>
    </citation>
    <scope>NUCLEOTIDE SEQUENCE</scope>
    <source>
        <strain evidence="2">20211129_DDA</strain>
        <tissue evidence="2">Liver</tissue>
    </source>
</reference>
<evidence type="ECO:0000313" key="2">
    <source>
        <dbReference type="EMBL" id="KAJ1166860.1"/>
    </source>
</evidence>
<dbReference type="GO" id="GO:0000785">
    <property type="term" value="C:chromatin"/>
    <property type="evidence" value="ECO:0007669"/>
    <property type="project" value="TreeGrafter"/>
</dbReference>
<protein>
    <recommendedName>
        <fullName evidence="4">Protein FAM111A</fullName>
    </recommendedName>
</protein>
<dbReference type="InterPro" id="IPR009003">
    <property type="entry name" value="Peptidase_S1_PA"/>
</dbReference>
<proteinExistence type="predicted"/>
<organism evidence="2 3">
    <name type="scientific">Pleurodeles waltl</name>
    <name type="common">Iberian ribbed newt</name>
    <dbReference type="NCBI Taxonomy" id="8319"/>
    <lineage>
        <taxon>Eukaryota</taxon>
        <taxon>Metazoa</taxon>
        <taxon>Chordata</taxon>
        <taxon>Craniata</taxon>
        <taxon>Vertebrata</taxon>
        <taxon>Euteleostomi</taxon>
        <taxon>Amphibia</taxon>
        <taxon>Batrachia</taxon>
        <taxon>Caudata</taxon>
        <taxon>Salamandroidea</taxon>
        <taxon>Salamandridae</taxon>
        <taxon>Pleurodelinae</taxon>
        <taxon>Pleurodeles</taxon>
    </lineage>
</organism>
<gene>
    <name evidence="2" type="ORF">NDU88_007256</name>
</gene>
<keyword evidence="3" id="KW-1185">Reference proteome</keyword>
<dbReference type="PANTHER" id="PTHR14389">
    <property type="entry name" value="SI:CH1073-475A24.1"/>
    <property type="match status" value="1"/>
</dbReference>
<dbReference type="Pfam" id="PF13365">
    <property type="entry name" value="Trypsin_2"/>
    <property type="match status" value="1"/>
</dbReference>
<feature type="region of interest" description="Disordered" evidence="1">
    <location>
        <begin position="599"/>
        <end position="622"/>
    </location>
</feature>
<dbReference type="PANTHER" id="PTHR14389:SF3">
    <property type="entry name" value="PROTEIN FAM111A-LIKE"/>
    <property type="match status" value="1"/>
</dbReference>
<evidence type="ECO:0008006" key="4">
    <source>
        <dbReference type="Google" id="ProtNLM"/>
    </source>
</evidence>
<sequence length="622" mass="70388">MVGGKRNDHGKSESTKVDAGEDKEIEFKLSLDGNNGTHIVRGKADCSIYSALVSLDTVEKQKANNKKKELHLLDKQGPCGYVNLGMPLKCLEEGSKQFDMRFYPFNKKGASDVDDNFLREKYRAYDGGANEYVTFYVSAKGTKKSRILLSNVLHKSKYSICVFAAKGETFRDALCKDGRFLPLLAESTAWKMRVGKDAYDSECVVDTYAKKTFEVEICNLTQKKVAHATTDQTCEQLRSLTEHMLQAFPQSLLQHYPSLAEQGNLIKEAIEEEAKTQDKTPRVLLELEKEEFSKRTVNSTPVTVHKMLGNRSRSVGYITWNNNGNRGSASCFVLGGGYILTCHHVIRDIVGEGVPEGEWPKIIHDSTKVSFTYEENPYKKRGLYSIEPWLGPSDKGLDYALLEMKKSKRAFPPGLMPHVSRPPHNGLVYIIGHPDGEVKATDACTVIAFLERHQEIRRRLEEGRQQGDSHPNCDTEGGRIFCIHMFTKENFREIRSSRTVTYDTSFFQGSSGSPVFDSSGRLVAMHAAGYRYNLKRRKLSVIEFGWLMEEIRSDIKKKDRVVYKSLKNEAVRNDEQNRNVTCNGDDSMDIDSEGMCVEETRERSNSTSNLGGHCRKRKHMRN</sequence>
<name>A0AAV7SS80_PLEWA</name>
<dbReference type="AlphaFoldDB" id="A0AAV7SS80"/>
<evidence type="ECO:0000256" key="1">
    <source>
        <dbReference type="SAM" id="MobiDB-lite"/>
    </source>
</evidence>
<accession>A0AAV7SS80</accession>